<evidence type="ECO:0000256" key="2">
    <source>
        <dbReference type="SAM" id="Phobius"/>
    </source>
</evidence>
<evidence type="ECO:0000256" key="1">
    <source>
        <dbReference type="SAM" id="MobiDB-lite"/>
    </source>
</evidence>
<evidence type="ECO:0000313" key="4">
    <source>
        <dbReference type="Proteomes" id="UP000629098"/>
    </source>
</evidence>
<dbReference type="Proteomes" id="UP000629098">
    <property type="component" value="Unassembled WGS sequence"/>
</dbReference>
<name>A0A8J6XMA2_9CYAN</name>
<keyword evidence="2" id="KW-1133">Transmembrane helix</keyword>
<protein>
    <submittedName>
        <fullName evidence="3">Uncharacterized protein</fullName>
    </submittedName>
</protein>
<sequence length="258" mass="29192">MGQENVRSRVGKPQDSQFQLNNPNRLGVKTEDSLHHAQRFLIPRNQRRGFLLKFTLMTILGWVVGGIVSIALEKTILESLPTDGQQQTWYSLGRYFSSVLFALVFAADQALVIRKYISGKLWMLATAFGWLISNSVSTAWINYISYIALSLHKSLSSYEIIGLGLLSTMSYVLSGVWLGICQWLVLRRYVARVWWWNFLPPISFLLISILIWLVSQVQQFIPLSNRVQIVYLTGQGLTALILGVIPAIGLCTLKKKLS</sequence>
<dbReference type="EMBL" id="JACXAE010000069">
    <property type="protein sequence ID" value="MBD2774349.1"/>
    <property type="molecule type" value="Genomic_DNA"/>
</dbReference>
<gene>
    <name evidence="3" type="ORF">ICL16_20300</name>
</gene>
<feature type="compositionally biased region" description="Polar residues" evidence="1">
    <location>
        <begin position="14"/>
        <end position="24"/>
    </location>
</feature>
<feature type="transmembrane region" description="Helical" evidence="2">
    <location>
        <begin position="160"/>
        <end position="186"/>
    </location>
</feature>
<feature type="transmembrane region" description="Helical" evidence="2">
    <location>
        <begin position="92"/>
        <end position="112"/>
    </location>
</feature>
<keyword evidence="2" id="KW-0812">Transmembrane</keyword>
<feature type="region of interest" description="Disordered" evidence="1">
    <location>
        <begin position="1"/>
        <end position="26"/>
    </location>
</feature>
<organism evidence="3 4">
    <name type="scientific">Iningainema tapete BLCC-T55</name>
    <dbReference type="NCBI Taxonomy" id="2748662"/>
    <lineage>
        <taxon>Bacteria</taxon>
        <taxon>Bacillati</taxon>
        <taxon>Cyanobacteriota</taxon>
        <taxon>Cyanophyceae</taxon>
        <taxon>Nostocales</taxon>
        <taxon>Scytonemataceae</taxon>
        <taxon>Iningainema tapete</taxon>
    </lineage>
</organism>
<keyword evidence="4" id="KW-1185">Reference proteome</keyword>
<feature type="transmembrane region" description="Helical" evidence="2">
    <location>
        <begin position="193"/>
        <end position="214"/>
    </location>
</feature>
<keyword evidence="2" id="KW-0472">Membrane</keyword>
<dbReference type="AlphaFoldDB" id="A0A8J6XMA2"/>
<feature type="transmembrane region" description="Helical" evidence="2">
    <location>
        <begin position="50"/>
        <end position="72"/>
    </location>
</feature>
<comment type="caution">
    <text evidence="3">The sequence shown here is derived from an EMBL/GenBank/DDBJ whole genome shotgun (WGS) entry which is preliminary data.</text>
</comment>
<feature type="transmembrane region" description="Helical" evidence="2">
    <location>
        <begin position="124"/>
        <end position="148"/>
    </location>
</feature>
<evidence type="ECO:0000313" key="3">
    <source>
        <dbReference type="EMBL" id="MBD2774349.1"/>
    </source>
</evidence>
<accession>A0A8J6XMA2</accession>
<proteinExistence type="predicted"/>
<reference evidence="3" key="1">
    <citation type="submission" date="2020-09" db="EMBL/GenBank/DDBJ databases">
        <title>Iningainema tapete sp. nov. (Scytonemataceae, Cyanobacteria) from greenhouses in central Florida (USA) produces two types of nodularin with biosynthetic potential for microcystin-LR and anabaenopeptins.</title>
        <authorList>
            <person name="Berthold D.E."/>
            <person name="Lefler F.W."/>
            <person name="Huang I.-S."/>
            <person name="Abdulla H."/>
            <person name="Zimba P.V."/>
            <person name="Laughinghouse H.D. IV."/>
        </authorList>
    </citation>
    <scope>NUCLEOTIDE SEQUENCE</scope>
    <source>
        <strain evidence="3">BLCCT55</strain>
    </source>
</reference>
<feature type="transmembrane region" description="Helical" evidence="2">
    <location>
        <begin position="229"/>
        <end position="253"/>
    </location>
</feature>